<name>A0AAE1D2P0_9GAST</name>
<dbReference type="AlphaFoldDB" id="A0AAE1D2P0"/>
<dbReference type="EMBL" id="JAWDGP010005762">
    <property type="protein sequence ID" value="KAK3752478.1"/>
    <property type="molecule type" value="Genomic_DNA"/>
</dbReference>
<dbReference type="Proteomes" id="UP001283361">
    <property type="component" value="Unassembled WGS sequence"/>
</dbReference>
<sequence>MPKPFTFNKSPNHNQCSLGPAHTTVNSYPELVSQLAAIQLVCCKPPPWSRWTAPEIIFQDGYVICPDIADDLRPLSLAGCGHIYLKKSEARLTRTGAVAVLKQICSSEKGGGVAISDET</sequence>
<evidence type="ECO:0000313" key="2">
    <source>
        <dbReference type="Proteomes" id="UP001283361"/>
    </source>
</evidence>
<comment type="caution">
    <text evidence="1">The sequence shown here is derived from an EMBL/GenBank/DDBJ whole genome shotgun (WGS) entry which is preliminary data.</text>
</comment>
<accession>A0AAE1D2P0</accession>
<evidence type="ECO:0000313" key="1">
    <source>
        <dbReference type="EMBL" id="KAK3752478.1"/>
    </source>
</evidence>
<gene>
    <name evidence="1" type="ORF">RRG08_032769</name>
</gene>
<reference evidence="1" key="1">
    <citation type="journal article" date="2023" name="G3 (Bethesda)">
        <title>A reference genome for the long-term kleptoplast-retaining sea slug Elysia crispata morphotype clarki.</title>
        <authorList>
            <person name="Eastman K.E."/>
            <person name="Pendleton A.L."/>
            <person name="Shaikh M.A."/>
            <person name="Suttiyut T."/>
            <person name="Ogas R."/>
            <person name="Tomko P."/>
            <person name="Gavelis G."/>
            <person name="Widhalm J.R."/>
            <person name="Wisecaver J.H."/>
        </authorList>
    </citation>
    <scope>NUCLEOTIDE SEQUENCE</scope>
    <source>
        <strain evidence="1">ECLA1</strain>
    </source>
</reference>
<proteinExistence type="predicted"/>
<organism evidence="1 2">
    <name type="scientific">Elysia crispata</name>
    <name type="common">lettuce slug</name>
    <dbReference type="NCBI Taxonomy" id="231223"/>
    <lineage>
        <taxon>Eukaryota</taxon>
        <taxon>Metazoa</taxon>
        <taxon>Spiralia</taxon>
        <taxon>Lophotrochozoa</taxon>
        <taxon>Mollusca</taxon>
        <taxon>Gastropoda</taxon>
        <taxon>Heterobranchia</taxon>
        <taxon>Euthyneura</taxon>
        <taxon>Panpulmonata</taxon>
        <taxon>Sacoglossa</taxon>
        <taxon>Placobranchoidea</taxon>
        <taxon>Plakobranchidae</taxon>
        <taxon>Elysia</taxon>
    </lineage>
</organism>
<keyword evidence="2" id="KW-1185">Reference proteome</keyword>
<protein>
    <submittedName>
        <fullName evidence="1">Uncharacterized protein</fullName>
    </submittedName>
</protein>